<sequence length="155" mass="16850">MKFSVLPMLLLSTIAIFCGAARSEEMSWKNVIDRSMACDNPNGNEIRESHRIAAPEGKAFDKESVKVNEEAGTRSFTDAAGRSGCWADNLTWQNVDVQTKSGKTVSISVLKAFDVASHADCGSGEARTWSHMSKGEKIVTKCSASAKTFDLKDLQ</sequence>
<dbReference type="Proteomes" id="UP000181962">
    <property type="component" value="Chromosome"/>
</dbReference>
<proteinExistence type="predicted"/>
<reference evidence="2 3" key="1">
    <citation type="submission" date="2016-11" db="EMBL/GenBank/DDBJ databases">
        <title>Complete Genome Sequence of Bradyrhizobium sp. strain J5, an isolated from soybean nodule in Hokkaido.</title>
        <authorList>
            <person name="Kanehara K."/>
        </authorList>
    </citation>
    <scope>NUCLEOTIDE SEQUENCE [LARGE SCALE GENOMIC DNA]</scope>
    <source>
        <strain evidence="2 3">J5</strain>
    </source>
</reference>
<feature type="chain" id="PRO_5013222001" evidence="1">
    <location>
        <begin position="21"/>
        <end position="155"/>
    </location>
</feature>
<evidence type="ECO:0000256" key="1">
    <source>
        <dbReference type="SAM" id="SignalP"/>
    </source>
</evidence>
<organism evidence="2 3">
    <name type="scientific">Bradyrhizobium japonicum</name>
    <dbReference type="NCBI Taxonomy" id="375"/>
    <lineage>
        <taxon>Bacteria</taxon>
        <taxon>Pseudomonadati</taxon>
        <taxon>Pseudomonadota</taxon>
        <taxon>Alphaproteobacteria</taxon>
        <taxon>Hyphomicrobiales</taxon>
        <taxon>Nitrobacteraceae</taxon>
        <taxon>Bradyrhizobium</taxon>
    </lineage>
</organism>
<feature type="signal peptide" evidence="1">
    <location>
        <begin position="1"/>
        <end position="20"/>
    </location>
</feature>
<protein>
    <submittedName>
        <fullName evidence="2">Uncharacterized protein</fullName>
    </submittedName>
</protein>
<name>A0A1L3FFE8_BRAJP</name>
<dbReference type="AlphaFoldDB" id="A0A1L3FFE8"/>
<keyword evidence="1" id="KW-0732">Signal</keyword>
<evidence type="ECO:0000313" key="3">
    <source>
        <dbReference type="Proteomes" id="UP000181962"/>
    </source>
</evidence>
<dbReference type="EMBL" id="CP017637">
    <property type="protein sequence ID" value="APG12020.1"/>
    <property type="molecule type" value="Genomic_DNA"/>
</dbReference>
<gene>
    <name evidence="2" type="ORF">BKD09_27155</name>
</gene>
<evidence type="ECO:0000313" key="2">
    <source>
        <dbReference type="EMBL" id="APG12020.1"/>
    </source>
</evidence>
<accession>A0A1L3FFE8</accession>